<keyword evidence="2" id="KW-1133">Transmembrane helix</keyword>
<proteinExistence type="predicted"/>
<dbReference type="Proteomes" id="UP000324222">
    <property type="component" value="Unassembled WGS sequence"/>
</dbReference>
<sequence length="96" mass="10610">MPEKRDLATPWSSMSRNKGMGSSEGRGGGGRGRAGEVRAAGSDDLFTPREPPYSQARDLATRWPLLLLLLLLLRFLLRLLLLPHPLSLSGKTYHDI</sequence>
<accession>A0A5B7GIU2</accession>
<keyword evidence="2" id="KW-0472">Membrane</keyword>
<evidence type="ECO:0000256" key="2">
    <source>
        <dbReference type="SAM" id="Phobius"/>
    </source>
</evidence>
<feature type="transmembrane region" description="Helical" evidence="2">
    <location>
        <begin position="63"/>
        <end position="81"/>
    </location>
</feature>
<feature type="compositionally biased region" description="Gly residues" evidence="1">
    <location>
        <begin position="22"/>
        <end position="32"/>
    </location>
</feature>
<dbReference type="AlphaFoldDB" id="A0A5B7GIU2"/>
<organism evidence="3 4">
    <name type="scientific">Portunus trituberculatus</name>
    <name type="common">Swimming crab</name>
    <name type="synonym">Neptunus trituberculatus</name>
    <dbReference type="NCBI Taxonomy" id="210409"/>
    <lineage>
        <taxon>Eukaryota</taxon>
        <taxon>Metazoa</taxon>
        <taxon>Ecdysozoa</taxon>
        <taxon>Arthropoda</taxon>
        <taxon>Crustacea</taxon>
        <taxon>Multicrustacea</taxon>
        <taxon>Malacostraca</taxon>
        <taxon>Eumalacostraca</taxon>
        <taxon>Eucarida</taxon>
        <taxon>Decapoda</taxon>
        <taxon>Pleocyemata</taxon>
        <taxon>Brachyura</taxon>
        <taxon>Eubrachyura</taxon>
        <taxon>Portunoidea</taxon>
        <taxon>Portunidae</taxon>
        <taxon>Portuninae</taxon>
        <taxon>Portunus</taxon>
    </lineage>
</organism>
<evidence type="ECO:0000256" key="1">
    <source>
        <dbReference type="SAM" id="MobiDB-lite"/>
    </source>
</evidence>
<evidence type="ECO:0000313" key="3">
    <source>
        <dbReference type="EMBL" id="MPC57187.1"/>
    </source>
</evidence>
<protein>
    <submittedName>
        <fullName evidence="3">Uncharacterized protein</fullName>
    </submittedName>
</protein>
<keyword evidence="4" id="KW-1185">Reference proteome</keyword>
<name>A0A5B7GIU2_PORTR</name>
<gene>
    <name evidence="3" type="ORF">E2C01_051162</name>
</gene>
<reference evidence="3 4" key="1">
    <citation type="submission" date="2019-05" db="EMBL/GenBank/DDBJ databases">
        <title>Another draft genome of Portunus trituberculatus and its Hox gene families provides insights of decapod evolution.</title>
        <authorList>
            <person name="Jeong J.-H."/>
            <person name="Song I."/>
            <person name="Kim S."/>
            <person name="Choi T."/>
            <person name="Kim D."/>
            <person name="Ryu S."/>
            <person name="Kim W."/>
        </authorList>
    </citation>
    <scope>NUCLEOTIDE SEQUENCE [LARGE SCALE GENOMIC DNA]</scope>
    <source>
        <tissue evidence="3">Muscle</tissue>
    </source>
</reference>
<feature type="region of interest" description="Disordered" evidence="1">
    <location>
        <begin position="1"/>
        <end position="50"/>
    </location>
</feature>
<comment type="caution">
    <text evidence="3">The sequence shown here is derived from an EMBL/GenBank/DDBJ whole genome shotgun (WGS) entry which is preliminary data.</text>
</comment>
<evidence type="ECO:0000313" key="4">
    <source>
        <dbReference type="Proteomes" id="UP000324222"/>
    </source>
</evidence>
<dbReference type="EMBL" id="VSRR010014575">
    <property type="protein sequence ID" value="MPC57187.1"/>
    <property type="molecule type" value="Genomic_DNA"/>
</dbReference>
<keyword evidence="2" id="KW-0812">Transmembrane</keyword>